<dbReference type="CDD" id="cd09294">
    <property type="entry name" value="SmpB"/>
    <property type="match status" value="1"/>
</dbReference>
<comment type="function">
    <text evidence="3">Required for rescue of stalled ribosomes mediated by trans-translation. Binds to transfer-messenger RNA (tmRNA), required for stable association of tmRNA with ribosomes. tmRNA and SmpB together mimic tRNA shape, replacing the anticodon stem-loop with SmpB. tmRNA is encoded by the ssrA gene; the 2 termini fold to resemble tRNA(Ala) and it encodes a 'tag peptide', a short internal open reading frame. During trans-translation Ala-aminoacylated tmRNA acts like a tRNA, entering the A-site of stalled ribosomes, displacing the stalled mRNA. The ribosome then switches to translate the ORF on the tmRNA; the nascent peptide is terminated with the 'tag peptide' encoded by the tmRNA and targeted for degradation. The ribosome is freed to recommence translation, which seems to be the essential function of trans-translation.</text>
</comment>
<dbReference type="HAMAP" id="MF_00023">
    <property type="entry name" value="SmpB"/>
    <property type="match status" value="1"/>
</dbReference>
<dbReference type="GO" id="GO:0070930">
    <property type="term" value="P:trans-translation-dependent protein tagging"/>
    <property type="evidence" value="ECO:0007669"/>
    <property type="project" value="TreeGrafter"/>
</dbReference>
<evidence type="ECO:0000313" key="5">
    <source>
        <dbReference type="EMBL" id="HHS63310.1"/>
    </source>
</evidence>
<dbReference type="InterPro" id="IPR020081">
    <property type="entry name" value="SsrA-bd_prot_CS"/>
</dbReference>
<dbReference type="GO" id="GO:0003723">
    <property type="term" value="F:RNA binding"/>
    <property type="evidence" value="ECO:0007669"/>
    <property type="project" value="UniProtKB-UniRule"/>
</dbReference>
<keyword evidence="2 3" id="KW-0694">RNA-binding</keyword>
<accession>A0A7C6AHJ7</accession>
<dbReference type="NCBIfam" id="NF003843">
    <property type="entry name" value="PRK05422.1"/>
    <property type="match status" value="1"/>
</dbReference>
<dbReference type="InterPro" id="IPR023620">
    <property type="entry name" value="SmpB"/>
</dbReference>
<dbReference type="PANTHER" id="PTHR30308:SF2">
    <property type="entry name" value="SSRA-BINDING PROTEIN"/>
    <property type="match status" value="1"/>
</dbReference>
<dbReference type="GO" id="GO:0070929">
    <property type="term" value="P:trans-translation"/>
    <property type="evidence" value="ECO:0007669"/>
    <property type="project" value="UniProtKB-UniRule"/>
</dbReference>
<comment type="similarity">
    <text evidence="3">Belongs to the SmpB family.</text>
</comment>
<sequence>MKVVSTNRKAGHLYEIIDTYEAGIVLKGSEVKSLRQGEVSLSDAYAEIKNGEVFLHNLHITPYRFSTIATPDPRRKRKLLLNKEEIKKLYGIITQKGNLLVPLKIYFNERGYAKVTIGVCRRKRLFDKKEKILREEAKKDLKKIKSLNR</sequence>
<comment type="subcellular location">
    <subcellularLocation>
        <location evidence="3">Cytoplasm</location>
    </subcellularLocation>
    <text evidence="3">The tmRNA-SmpB complex associates with stalled 70S ribosomes.</text>
</comment>
<dbReference type="GO" id="GO:0005829">
    <property type="term" value="C:cytosol"/>
    <property type="evidence" value="ECO:0007669"/>
    <property type="project" value="TreeGrafter"/>
</dbReference>
<comment type="caution">
    <text evidence="5">The sequence shown here is derived from an EMBL/GenBank/DDBJ whole genome shotgun (WGS) entry which is preliminary data.</text>
</comment>
<keyword evidence="1 3" id="KW-0963">Cytoplasm</keyword>
<protein>
    <recommendedName>
        <fullName evidence="3">SsrA-binding protein</fullName>
    </recommendedName>
    <alternativeName>
        <fullName evidence="3">Small protein B</fullName>
    </alternativeName>
</protein>
<reference evidence="5" key="1">
    <citation type="journal article" date="2020" name="mSystems">
        <title>Genome- and Community-Level Interaction Insights into Carbon Utilization and Element Cycling Functions of Hydrothermarchaeota in Hydrothermal Sediment.</title>
        <authorList>
            <person name="Zhou Z."/>
            <person name="Liu Y."/>
            <person name="Xu W."/>
            <person name="Pan J."/>
            <person name="Luo Z.H."/>
            <person name="Li M."/>
        </authorList>
    </citation>
    <scope>NUCLEOTIDE SEQUENCE [LARGE SCALE GENOMIC DNA]</scope>
    <source>
        <strain evidence="4">SpSt-258</strain>
        <strain evidence="5">SpSt-783</strain>
    </source>
</reference>
<organism evidence="5">
    <name type="scientific">candidate division WOR-3 bacterium</name>
    <dbReference type="NCBI Taxonomy" id="2052148"/>
    <lineage>
        <taxon>Bacteria</taxon>
        <taxon>Bacteria division WOR-3</taxon>
    </lineage>
</organism>
<dbReference type="AlphaFoldDB" id="A0A7C6AHJ7"/>
<dbReference type="EMBL" id="DSKY01000014">
    <property type="protein sequence ID" value="HDY58905.1"/>
    <property type="molecule type" value="Genomic_DNA"/>
</dbReference>
<dbReference type="Pfam" id="PF01668">
    <property type="entry name" value="SmpB"/>
    <property type="match status" value="1"/>
</dbReference>
<dbReference type="EMBL" id="DTHJ01000138">
    <property type="protein sequence ID" value="HHS63310.1"/>
    <property type="molecule type" value="Genomic_DNA"/>
</dbReference>
<dbReference type="PANTHER" id="PTHR30308">
    <property type="entry name" value="TMRNA-BINDING COMPONENT OF TRANS-TRANSLATION TAGGING COMPLEX"/>
    <property type="match status" value="1"/>
</dbReference>
<dbReference type="NCBIfam" id="TIGR00086">
    <property type="entry name" value="smpB"/>
    <property type="match status" value="1"/>
</dbReference>
<proteinExistence type="inferred from homology"/>
<dbReference type="SUPFAM" id="SSF74982">
    <property type="entry name" value="Small protein B (SmpB)"/>
    <property type="match status" value="1"/>
</dbReference>
<evidence type="ECO:0000256" key="3">
    <source>
        <dbReference type="HAMAP-Rule" id="MF_00023"/>
    </source>
</evidence>
<gene>
    <name evidence="3 5" type="primary">smpB</name>
    <name evidence="4" type="ORF">ENP86_05055</name>
    <name evidence="5" type="ORF">ENV70_06845</name>
</gene>
<name>A0A7C6AHJ7_UNCW3</name>
<dbReference type="PROSITE" id="PS01317">
    <property type="entry name" value="SSRP"/>
    <property type="match status" value="1"/>
</dbReference>
<dbReference type="InterPro" id="IPR000037">
    <property type="entry name" value="SsrA-bd_prot"/>
</dbReference>
<evidence type="ECO:0000313" key="4">
    <source>
        <dbReference type="EMBL" id="HDY58905.1"/>
    </source>
</evidence>
<evidence type="ECO:0000256" key="2">
    <source>
        <dbReference type="ARBA" id="ARBA00022884"/>
    </source>
</evidence>
<evidence type="ECO:0000256" key="1">
    <source>
        <dbReference type="ARBA" id="ARBA00022490"/>
    </source>
</evidence>
<dbReference type="Gene3D" id="2.40.280.10">
    <property type="match status" value="1"/>
</dbReference>